<name>A0A317VIS4_9EURO</name>
<organism evidence="2 3">
    <name type="scientific">Aspergillus heteromorphus CBS 117.55</name>
    <dbReference type="NCBI Taxonomy" id="1448321"/>
    <lineage>
        <taxon>Eukaryota</taxon>
        <taxon>Fungi</taxon>
        <taxon>Dikarya</taxon>
        <taxon>Ascomycota</taxon>
        <taxon>Pezizomycotina</taxon>
        <taxon>Eurotiomycetes</taxon>
        <taxon>Eurotiomycetidae</taxon>
        <taxon>Eurotiales</taxon>
        <taxon>Aspergillaceae</taxon>
        <taxon>Aspergillus</taxon>
        <taxon>Aspergillus subgen. Circumdati</taxon>
    </lineage>
</organism>
<comment type="caution">
    <text evidence="2">The sequence shown here is derived from an EMBL/GenBank/DDBJ whole genome shotgun (WGS) entry which is preliminary data.</text>
</comment>
<feature type="region of interest" description="Disordered" evidence="1">
    <location>
        <begin position="1"/>
        <end position="80"/>
    </location>
</feature>
<accession>A0A317VIS4</accession>
<gene>
    <name evidence="2" type="ORF">BO70DRAFT_122040</name>
</gene>
<dbReference type="Proteomes" id="UP000247233">
    <property type="component" value="Unassembled WGS sequence"/>
</dbReference>
<evidence type="ECO:0000313" key="2">
    <source>
        <dbReference type="EMBL" id="PWY71730.1"/>
    </source>
</evidence>
<dbReference type="GeneID" id="37060197"/>
<dbReference type="VEuPathDB" id="FungiDB:BO70DRAFT_122040"/>
<keyword evidence="3" id="KW-1185">Reference proteome</keyword>
<sequence length="80" mass="8533">MSGGPKIAPPQRRSLCQHPPRRGNNDSPARDPVPRSTSSSAHSRPHIFIVCPASSHPHPHPHSCPPNSLPTIPSILTPCA</sequence>
<dbReference type="RefSeq" id="XP_025396322.1">
    <property type="nucleotide sequence ID" value="XM_025537960.1"/>
</dbReference>
<evidence type="ECO:0000313" key="3">
    <source>
        <dbReference type="Proteomes" id="UP000247233"/>
    </source>
</evidence>
<proteinExistence type="predicted"/>
<dbReference type="AlphaFoldDB" id="A0A317VIS4"/>
<protein>
    <submittedName>
        <fullName evidence="2">Uncharacterized protein</fullName>
    </submittedName>
</protein>
<reference evidence="2 3" key="1">
    <citation type="submission" date="2016-12" db="EMBL/GenBank/DDBJ databases">
        <title>The genomes of Aspergillus section Nigri reveals drivers in fungal speciation.</title>
        <authorList>
            <consortium name="DOE Joint Genome Institute"/>
            <person name="Vesth T.C."/>
            <person name="Nybo J."/>
            <person name="Theobald S."/>
            <person name="Brandl J."/>
            <person name="Frisvad J.C."/>
            <person name="Nielsen K.F."/>
            <person name="Lyhne E.K."/>
            <person name="Kogle M.E."/>
            <person name="Kuo A."/>
            <person name="Riley R."/>
            <person name="Clum A."/>
            <person name="Nolan M."/>
            <person name="Lipzen A."/>
            <person name="Salamov A."/>
            <person name="Henrissat B."/>
            <person name="Wiebenga A."/>
            <person name="De Vries R.P."/>
            <person name="Grigoriev I.V."/>
            <person name="Mortensen U.H."/>
            <person name="Andersen M.R."/>
            <person name="Baker S.E."/>
        </authorList>
    </citation>
    <scope>NUCLEOTIDE SEQUENCE [LARGE SCALE GENOMIC DNA]</scope>
    <source>
        <strain evidence="2 3">CBS 117.55</strain>
    </source>
</reference>
<evidence type="ECO:0000256" key="1">
    <source>
        <dbReference type="SAM" id="MobiDB-lite"/>
    </source>
</evidence>
<dbReference type="EMBL" id="MSFL01000027">
    <property type="protein sequence ID" value="PWY71730.1"/>
    <property type="molecule type" value="Genomic_DNA"/>
</dbReference>